<dbReference type="PANTHER" id="PTHR43761">
    <property type="entry name" value="D-ISOMER SPECIFIC 2-HYDROXYACID DEHYDROGENASE FAMILY PROTEIN (AFU_ORTHOLOGUE AFUA_1G13630)"/>
    <property type="match status" value="1"/>
</dbReference>
<dbReference type="InterPro" id="IPR006139">
    <property type="entry name" value="D-isomer_2_OHA_DH_cat_dom"/>
</dbReference>
<dbReference type="PANTHER" id="PTHR43761:SF1">
    <property type="entry name" value="D-ISOMER SPECIFIC 2-HYDROXYACID DEHYDROGENASE CATALYTIC DOMAIN-CONTAINING PROTEIN-RELATED"/>
    <property type="match status" value="1"/>
</dbReference>
<dbReference type="PROSITE" id="PS00671">
    <property type="entry name" value="D_2_HYDROXYACID_DH_3"/>
    <property type="match status" value="1"/>
</dbReference>
<feature type="domain" description="D-isomer specific 2-hydroxyacid dehydrogenase NAD-binding" evidence="6">
    <location>
        <begin position="111"/>
        <end position="282"/>
    </location>
</feature>
<dbReference type="Proteomes" id="UP001477672">
    <property type="component" value="Unassembled WGS sequence"/>
</dbReference>
<evidence type="ECO:0000256" key="1">
    <source>
        <dbReference type="ARBA" id="ARBA00005854"/>
    </source>
</evidence>
<organism evidence="7 8">
    <name type="scientific">Ruthenibacterium intestinale</name>
    <dbReference type="NCBI Taxonomy" id="3133163"/>
    <lineage>
        <taxon>Bacteria</taxon>
        <taxon>Bacillati</taxon>
        <taxon>Bacillota</taxon>
        <taxon>Clostridia</taxon>
        <taxon>Eubacteriales</taxon>
        <taxon>Oscillospiraceae</taxon>
        <taxon>Ruthenibacterium</taxon>
    </lineage>
</organism>
<dbReference type="InterPro" id="IPR006140">
    <property type="entry name" value="D-isomer_DH_NAD-bd"/>
</dbReference>
<proteinExistence type="inferred from homology"/>
<evidence type="ECO:0000313" key="8">
    <source>
        <dbReference type="Proteomes" id="UP001477672"/>
    </source>
</evidence>
<dbReference type="Pfam" id="PF00389">
    <property type="entry name" value="2-Hacid_dh"/>
    <property type="match status" value="1"/>
</dbReference>
<evidence type="ECO:0000256" key="4">
    <source>
        <dbReference type="RuleBase" id="RU003719"/>
    </source>
</evidence>
<feature type="domain" description="D-isomer specific 2-hydroxyacid dehydrogenase catalytic" evidence="5">
    <location>
        <begin position="17"/>
        <end position="310"/>
    </location>
</feature>
<keyword evidence="2 4" id="KW-0560">Oxidoreductase</keyword>
<accession>A0ABV1GG65</accession>
<sequence>MKIVLLESLRVSQEKLDALVQPLLKAGHTFEAYERAAAEQQIQHAQDADVIVLANMPLKRDVLSHCKNLKMIDVGFTGIDHVDTDYAREHGITVCNAAGYSTSTVAELAVGNAIALLRRVRENEARCRDGKAADPVLGCELGTKTVGIVGFGAIGSYTAQLFHGFGCKILAYMPRPKQTPDYVESVSLKELMQRSDIISLHCPMNDSTRGLIGKEQLALAKAGAILINVARGGVVDTQALADALNSGRLAGAAIDVFENEPPLASDHPLMHTPNTLLTPHIAFASEESMNRRAEIVFHNLEAWLTGKPENVKV</sequence>
<dbReference type="RefSeq" id="WP_349216371.1">
    <property type="nucleotide sequence ID" value="NZ_JBBMFA010000096.1"/>
</dbReference>
<evidence type="ECO:0000256" key="2">
    <source>
        <dbReference type="ARBA" id="ARBA00023002"/>
    </source>
</evidence>
<keyword evidence="3" id="KW-0520">NAD</keyword>
<evidence type="ECO:0000313" key="7">
    <source>
        <dbReference type="EMBL" id="MEQ2520825.1"/>
    </source>
</evidence>
<evidence type="ECO:0000259" key="5">
    <source>
        <dbReference type="Pfam" id="PF00389"/>
    </source>
</evidence>
<evidence type="ECO:0000256" key="3">
    <source>
        <dbReference type="ARBA" id="ARBA00023027"/>
    </source>
</evidence>
<protein>
    <submittedName>
        <fullName evidence="7">NAD(P)-dependent oxidoreductase</fullName>
    </submittedName>
</protein>
<dbReference type="InterPro" id="IPR029753">
    <property type="entry name" value="D-isomer_DH_CS"/>
</dbReference>
<keyword evidence="8" id="KW-1185">Reference proteome</keyword>
<comment type="similarity">
    <text evidence="1 4">Belongs to the D-isomer specific 2-hydroxyacid dehydrogenase family.</text>
</comment>
<dbReference type="EMBL" id="JBBMFA010000096">
    <property type="protein sequence ID" value="MEQ2520825.1"/>
    <property type="molecule type" value="Genomic_DNA"/>
</dbReference>
<evidence type="ECO:0000259" key="6">
    <source>
        <dbReference type="Pfam" id="PF02826"/>
    </source>
</evidence>
<comment type="caution">
    <text evidence="7">The sequence shown here is derived from an EMBL/GenBank/DDBJ whole genome shotgun (WGS) entry which is preliminary data.</text>
</comment>
<dbReference type="SUPFAM" id="SSF51735">
    <property type="entry name" value="NAD(P)-binding Rossmann-fold domains"/>
    <property type="match status" value="1"/>
</dbReference>
<dbReference type="Gene3D" id="3.40.50.720">
    <property type="entry name" value="NAD(P)-binding Rossmann-like Domain"/>
    <property type="match status" value="2"/>
</dbReference>
<dbReference type="InterPro" id="IPR050418">
    <property type="entry name" value="D-iso_2-hydroxyacid_DH_PdxB"/>
</dbReference>
<reference evidence="7 8" key="1">
    <citation type="submission" date="2024-03" db="EMBL/GenBank/DDBJ databases">
        <title>Human intestinal bacterial collection.</title>
        <authorList>
            <person name="Pauvert C."/>
            <person name="Hitch T.C.A."/>
            <person name="Clavel T."/>
        </authorList>
    </citation>
    <scope>NUCLEOTIDE SEQUENCE [LARGE SCALE GENOMIC DNA]</scope>
    <source>
        <strain evidence="7 8">CLA-JM-H11</strain>
    </source>
</reference>
<dbReference type="Pfam" id="PF02826">
    <property type="entry name" value="2-Hacid_dh_C"/>
    <property type="match status" value="1"/>
</dbReference>
<dbReference type="InterPro" id="IPR036291">
    <property type="entry name" value="NAD(P)-bd_dom_sf"/>
</dbReference>
<dbReference type="SUPFAM" id="SSF52283">
    <property type="entry name" value="Formate/glycerate dehydrogenase catalytic domain-like"/>
    <property type="match status" value="1"/>
</dbReference>
<gene>
    <name evidence="7" type="ORF">WMO24_10355</name>
</gene>
<name>A0ABV1GG65_9FIRM</name>